<keyword evidence="2" id="KW-0238">DNA-binding</keyword>
<accession>A0A926KLV8</accession>
<dbReference type="InterPro" id="IPR000835">
    <property type="entry name" value="HTH_MarR-typ"/>
</dbReference>
<comment type="caution">
    <text evidence="5">The sequence shown here is derived from an EMBL/GenBank/DDBJ whole genome shotgun (WGS) entry which is preliminary data.</text>
</comment>
<keyword evidence="6" id="KW-1185">Reference proteome</keyword>
<dbReference type="InterPro" id="IPR036390">
    <property type="entry name" value="WH_DNA-bd_sf"/>
</dbReference>
<dbReference type="Gene3D" id="1.10.10.10">
    <property type="entry name" value="Winged helix-like DNA-binding domain superfamily/Winged helix DNA-binding domain"/>
    <property type="match status" value="1"/>
</dbReference>
<proteinExistence type="predicted"/>
<dbReference type="EMBL" id="JACVVD010000002">
    <property type="protein sequence ID" value="MBD0379411.1"/>
    <property type="molecule type" value="Genomic_DNA"/>
</dbReference>
<dbReference type="GO" id="GO:0003677">
    <property type="term" value="F:DNA binding"/>
    <property type="evidence" value="ECO:0007669"/>
    <property type="project" value="UniProtKB-KW"/>
</dbReference>
<evidence type="ECO:0000256" key="3">
    <source>
        <dbReference type="ARBA" id="ARBA00023163"/>
    </source>
</evidence>
<dbReference type="RefSeq" id="WP_188173240.1">
    <property type="nucleotide sequence ID" value="NZ_JACVVD010000002.1"/>
</dbReference>
<reference evidence="5" key="1">
    <citation type="submission" date="2020-09" db="EMBL/GenBank/DDBJ databases">
        <title>Draft Genome Sequence of Paenibacillus sp. WST5.</title>
        <authorList>
            <person name="Bao Z."/>
        </authorList>
    </citation>
    <scope>NUCLEOTIDE SEQUENCE</scope>
    <source>
        <strain evidence="5">WST5</strain>
    </source>
</reference>
<sequence length="157" mass="17814">MSKSSPYNHDLPALLSLAFSGIIQELHEQLDKLGFEDIRPAHGFLFQRINPDGATGMEIVEHMGITKQAVSQMIDYLEKHGYVARHPHPQDGRGKIVVLTERGWALIRAREAIYAVIEQRWAALIGAERLVQLKSDLDQMIRSTNEGELPPRLRPVW</sequence>
<dbReference type="InterPro" id="IPR023187">
    <property type="entry name" value="Tscrpt_reg_MarR-type_CS"/>
</dbReference>
<gene>
    <name evidence="5" type="ORF">ICC18_04735</name>
</gene>
<dbReference type="InterPro" id="IPR039422">
    <property type="entry name" value="MarR/SlyA-like"/>
</dbReference>
<dbReference type="Proteomes" id="UP000650466">
    <property type="component" value="Unassembled WGS sequence"/>
</dbReference>
<dbReference type="InterPro" id="IPR036388">
    <property type="entry name" value="WH-like_DNA-bd_sf"/>
</dbReference>
<dbReference type="SUPFAM" id="SSF46785">
    <property type="entry name" value="Winged helix' DNA-binding domain"/>
    <property type="match status" value="1"/>
</dbReference>
<evidence type="ECO:0000313" key="6">
    <source>
        <dbReference type="Proteomes" id="UP000650466"/>
    </source>
</evidence>
<dbReference type="PROSITE" id="PS01117">
    <property type="entry name" value="HTH_MARR_1"/>
    <property type="match status" value="1"/>
</dbReference>
<keyword evidence="3" id="KW-0804">Transcription</keyword>
<dbReference type="GO" id="GO:0006950">
    <property type="term" value="P:response to stress"/>
    <property type="evidence" value="ECO:0007669"/>
    <property type="project" value="TreeGrafter"/>
</dbReference>
<dbReference type="SMART" id="SM00347">
    <property type="entry name" value="HTH_MARR"/>
    <property type="match status" value="1"/>
</dbReference>
<feature type="domain" description="HTH marR-type" evidence="4">
    <location>
        <begin position="8"/>
        <end position="142"/>
    </location>
</feature>
<evidence type="ECO:0000256" key="2">
    <source>
        <dbReference type="ARBA" id="ARBA00023125"/>
    </source>
</evidence>
<name>A0A926KLV8_9BACL</name>
<evidence type="ECO:0000313" key="5">
    <source>
        <dbReference type="EMBL" id="MBD0379411.1"/>
    </source>
</evidence>
<dbReference type="PANTHER" id="PTHR33164:SF99">
    <property type="entry name" value="MARR FAMILY REGULATORY PROTEIN"/>
    <property type="match status" value="1"/>
</dbReference>
<dbReference type="PRINTS" id="PR00598">
    <property type="entry name" value="HTHMARR"/>
</dbReference>
<dbReference type="AlphaFoldDB" id="A0A926KLV8"/>
<protein>
    <submittedName>
        <fullName evidence="5">MarR family transcriptional regulator</fullName>
    </submittedName>
</protein>
<organism evidence="5 6">
    <name type="scientific">Paenibacillus sedimenti</name>
    <dbReference type="NCBI Taxonomy" id="2770274"/>
    <lineage>
        <taxon>Bacteria</taxon>
        <taxon>Bacillati</taxon>
        <taxon>Bacillota</taxon>
        <taxon>Bacilli</taxon>
        <taxon>Bacillales</taxon>
        <taxon>Paenibacillaceae</taxon>
        <taxon>Paenibacillus</taxon>
    </lineage>
</organism>
<keyword evidence="1" id="KW-0805">Transcription regulation</keyword>
<dbReference type="Pfam" id="PF12802">
    <property type="entry name" value="MarR_2"/>
    <property type="match status" value="1"/>
</dbReference>
<evidence type="ECO:0000259" key="4">
    <source>
        <dbReference type="PROSITE" id="PS50995"/>
    </source>
</evidence>
<dbReference type="GO" id="GO:0003700">
    <property type="term" value="F:DNA-binding transcription factor activity"/>
    <property type="evidence" value="ECO:0007669"/>
    <property type="project" value="InterPro"/>
</dbReference>
<dbReference type="PROSITE" id="PS50995">
    <property type="entry name" value="HTH_MARR_2"/>
    <property type="match status" value="1"/>
</dbReference>
<dbReference type="PANTHER" id="PTHR33164">
    <property type="entry name" value="TRANSCRIPTIONAL REGULATOR, MARR FAMILY"/>
    <property type="match status" value="1"/>
</dbReference>
<evidence type="ECO:0000256" key="1">
    <source>
        <dbReference type="ARBA" id="ARBA00023015"/>
    </source>
</evidence>